<comment type="catalytic activity">
    <reaction evidence="8">
        <text>DNA(n) + a 2'-deoxyribonucleoside 5'-triphosphate = DNA(n+1) + diphosphate</text>
        <dbReference type="Rhea" id="RHEA:22508"/>
        <dbReference type="Rhea" id="RHEA-COMP:17339"/>
        <dbReference type="Rhea" id="RHEA-COMP:17340"/>
        <dbReference type="ChEBI" id="CHEBI:33019"/>
        <dbReference type="ChEBI" id="CHEBI:61560"/>
        <dbReference type="ChEBI" id="CHEBI:173112"/>
        <dbReference type="EC" id="2.7.7.7"/>
    </reaction>
</comment>
<proteinExistence type="inferred from homology"/>
<dbReference type="GO" id="GO:0009360">
    <property type="term" value="C:DNA polymerase III complex"/>
    <property type="evidence" value="ECO:0007669"/>
    <property type="project" value="InterPro"/>
</dbReference>
<accession>A0AAW4WEU4</accession>
<reference evidence="11" key="1">
    <citation type="submission" date="2021-10" db="EMBL/GenBank/DDBJ databases">
        <title>Anaerobic single-cell dispensing facilitates the cultivation of human gut bacteria.</title>
        <authorList>
            <person name="Afrizal A."/>
        </authorList>
    </citation>
    <scope>NUCLEOTIDE SEQUENCE</scope>
    <source>
        <strain evidence="11">CLA-AA-H204</strain>
    </source>
</reference>
<dbReference type="GO" id="GO:0006261">
    <property type="term" value="P:DNA-templated DNA replication"/>
    <property type="evidence" value="ECO:0007669"/>
    <property type="project" value="TreeGrafter"/>
</dbReference>
<feature type="domain" description="DNA polymerase III delta N-terminal" evidence="9">
    <location>
        <begin position="17"/>
        <end position="130"/>
    </location>
</feature>
<evidence type="ECO:0000256" key="4">
    <source>
        <dbReference type="ARBA" id="ARBA00022695"/>
    </source>
</evidence>
<dbReference type="InterPro" id="IPR008921">
    <property type="entry name" value="DNA_pol3_clamp-load_cplx_C"/>
</dbReference>
<dbReference type="InterPro" id="IPR048466">
    <property type="entry name" value="DNA_pol3_delta-like_C"/>
</dbReference>
<sequence>MKTIDNDIKMGQLKNVYLLYGTEDYLKRQYRDKLKHALVEPDDTMNFSAYEGKDINPKELIDLSETLPFFKEKRMILVENSGFFKNSCDDLAEYMSQVPGSTCFVFVEEEVDKRSKLFKAASRAGSAVEFETPKEDMLIRWILGRIQREGKKITQSVMQLFLSKTGSDMENIDKELEKLICYTLDKTEISAADVEAICTGQTENKIFEMIDAISAKNQKKALDLYYDLLALKEAPMRILFLIARQFQNLLLIKSMSAKGYPAVSIAKTAGMPSFAVQKNLRQAGAFKINQLKEAIEDCGQAEEDVKTGRMADQLAVELLIVKYSA</sequence>
<evidence type="ECO:0000256" key="6">
    <source>
        <dbReference type="ARBA" id="ARBA00022932"/>
    </source>
</evidence>
<comment type="similarity">
    <text evidence="7">Belongs to the DNA polymerase HolA subunit family.</text>
</comment>
<evidence type="ECO:0000313" key="11">
    <source>
        <dbReference type="EMBL" id="MCC2240863.1"/>
    </source>
</evidence>
<evidence type="ECO:0000256" key="7">
    <source>
        <dbReference type="ARBA" id="ARBA00034754"/>
    </source>
</evidence>
<dbReference type="Gene3D" id="1.10.8.60">
    <property type="match status" value="1"/>
</dbReference>
<evidence type="ECO:0000313" key="12">
    <source>
        <dbReference type="Proteomes" id="UP001198893"/>
    </source>
</evidence>
<dbReference type="NCBIfam" id="TIGR01128">
    <property type="entry name" value="holA"/>
    <property type="match status" value="1"/>
</dbReference>
<dbReference type="AlphaFoldDB" id="A0AAW4WEU4"/>
<dbReference type="EMBL" id="JAJEQW010000001">
    <property type="protein sequence ID" value="MCC2240863.1"/>
    <property type="molecule type" value="Genomic_DNA"/>
</dbReference>
<dbReference type="SUPFAM" id="SSF48019">
    <property type="entry name" value="post-AAA+ oligomerization domain-like"/>
    <property type="match status" value="1"/>
</dbReference>
<dbReference type="InterPro" id="IPR027417">
    <property type="entry name" value="P-loop_NTPase"/>
</dbReference>
<comment type="caution">
    <text evidence="11">The sequence shown here is derived from an EMBL/GenBank/DDBJ whole genome shotgun (WGS) entry which is preliminary data.</text>
</comment>
<evidence type="ECO:0000259" key="9">
    <source>
        <dbReference type="Pfam" id="PF06144"/>
    </source>
</evidence>
<evidence type="ECO:0000256" key="2">
    <source>
        <dbReference type="ARBA" id="ARBA00017703"/>
    </source>
</evidence>
<dbReference type="RefSeq" id="WP_227709424.1">
    <property type="nucleotide sequence ID" value="NZ_JAJEQW010000001.1"/>
</dbReference>
<dbReference type="Pfam" id="PF06144">
    <property type="entry name" value="DNA_pol3_delta"/>
    <property type="match status" value="1"/>
</dbReference>
<evidence type="ECO:0000259" key="10">
    <source>
        <dbReference type="Pfam" id="PF21694"/>
    </source>
</evidence>
<dbReference type="PANTHER" id="PTHR34388">
    <property type="entry name" value="DNA POLYMERASE III SUBUNIT DELTA"/>
    <property type="match status" value="1"/>
</dbReference>
<dbReference type="Gene3D" id="3.40.50.300">
    <property type="entry name" value="P-loop containing nucleotide triphosphate hydrolases"/>
    <property type="match status" value="1"/>
</dbReference>
<protein>
    <recommendedName>
        <fullName evidence="2">DNA polymerase III subunit delta</fullName>
        <ecNumber evidence="1">2.7.7.7</ecNumber>
    </recommendedName>
</protein>
<organism evidence="11 12">
    <name type="scientific">Roseburia amylophila</name>
    <dbReference type="NCBI Taxonomy" id="2981794"/>
    <lineage>
        <taxon>Bacteria</taxon>
        <taxon>Bacillati</taxon>
        <taxon>Bacillota</taxon>
        <taxon>Clostridia</taxon>
        <taxon>Lachnospirales</taxon>
        <taxon>Lachnospiraceae</taxon>
        <taxon>Roseburia</taxon>
    </lineage>
</organism>
<keyword evidence="5" id="KW-0235">DNA replication</keyword>
<evidence type="ECO:0000256" key="1">
    <source>
        <dbReference type="ARBA" id="ARBA00012417"/>
    </source>
</evidence>
<dbReference type="GO" id="GO:0003887">
    <property type="term" value="F:DNA-directed DNA polymerase activity"/>
    <property type="evidence" value="ECO:0007669"/>
    <property type="project" value="UniProtKB-KW"/>
</dbReference>
<keyword evidence="3 11" id="KW-0808">Transferase</keyword>
<evidence type="ECO:0000256" key="3">
    <source>
        <dbReference type="ARBA" id="ARBA00022679"/>
    </source>
</evidence>
<feature type="domain" description="DNA polymerase III delta subunit-like C-terminal" evidence="10">
    <location>
        <begin position="203"/>
        <end position="323"/>
    </location>
</feature>
<evidence type="ECO:0000256" key="8">
    <source>
        <dbReference type="ARBA" id="ARBA00049244"/>
    </source>
</evidence>
<evidence type="ECO:0000256" key="5">
    <source>
        <dbReference type="ARBA" id="ARBA00022705"/>
    </source>
</evidence>
<dbReference type="Pfam" id="PF21694">
    <property type="entry name" value="DNA_pol3_delta_C"/>
    <property type="match status" value="1"/>
</dbReference>
<gene>
    <name evidence="11" type="primary">holA</name>
    <name evidence="11" type="ORF">LKD47_00925</name>
</gene>
<dbReference type="GO" id="GO:0003677">
    <property type="term" value="F:DNA binding"/>
    <property type="evidence" value="ECO:0007669"/>
    <property type="project" value="InterPro"/>
</dbReference>
<dbReference type="Proteomes" id="UP001198893">
    <property type="component" value="Unassembled WGS sequence"/>
</dbReference>
<name>A0AAW4WEU4_9FIRM</name>
<dbReference type="InterPro" id="IPR005790">
    <property type="entry name" value="DNA_polIII_delta"/>
</dbReference>
<dbReference type="EC" id="2.7.7.7" evidence="1"/>
<keyword evidence="4 11" id="KW-0548">Nucleotidyltransferase</keyword>
<dbReference type="PANTHER" id="PTHR34388:SF1">
    <property type="entry name" value="DNA POLYMERASE III SUBUNIT DELTA"/>
    <property type="match status" value="1"/>
</dbReference>
<dbReference type="InterPro" id="IPR010372">
    <property type="entry name" value="DNA_pol3_delta_N"/>
</dbReference>
<dbReference type="SUPFAM" id="SSF52540">
    <property type="entry name" value="P-loop containing nucleoside triphosphate hydrolases"/>
    <property type="match status" value="1"/>
</dbReference>
<keyword evidence="6" id="KW-0239">DNA-directed DNA polymerase</keyword>
<dbReference type="Gene3D" id="1.20.272.10">
    <property type="match status" value="1"/>
</dbReference>